<keyword evidence="1" id="KW-0812">Transmembrane</keyword>
<feature type="transmembrane region" description="Helical" evidence="1">
    <location>
        <begin position="26"/>
        <end position="53"/>
    </location>
</feature>
<evidence type="ECO:0000313" key="3">
    <source>
        <dbReference type="EMBL" id="AVV39708.1"/>
    </source>
</evidence>
<accession>A0AAN1NUW7</accession>
<dbReference type="Pfam" id="PF00899">
    <property type="entry name" value="ThiF"/>
    <property type="match status" value="1"/>
</dbReference>
<organism evidence="3 4">
    <name type="scientific">Pantoea vagans</name>
    <dbReference type="NCBI Taxonomy" id="470934"/>
    <lineage>
        <taxon>Bacteria</taxon>
        <taxon>Pseudomonadati</taxon>
        <taxon>Pseudomonadota</taxon>
        <taxon>Gammaproteobacteria</taxon>
        <taxon>Enterobacterales</taxon>
        <taxon>Erwiniaceae</taxon>
        <taxon>Pantoea</taxon>
    </lineage>
</organism>
<dbReference type="EMBL" id="CP028350">
    <property type="protein sequence ID" value="AVV39708.1"/>
    <property type="molecule type" value="Genomic_DNA"/>
</dbReference>
<dbReference type="PROSITE" id="PS50206">
    <property type="entry name" value="RHODANESE_3"/>
    <property type="match status" value="1"/>
</dbReference>
<dbReference type="Proteomes" id="UP000241538">
    <property type="component" value="Plasmid pPV989-508"/>
</dbReference>
<keyword evidence="3" id="KW-0614">Plasmid</keyword>
<dbReference type="InterPro" id="IPR001763">
    <property type="entry name" value="Rhodanese-like_dom"/>
</dbReference>
<dbReference type="GO" id="GO:0061504">
    <property type="term" value="P:cyclic threonylcarbamoyladenosine biosynthetic process"/>
    <property type="evidence" value="ECO:0007669"/>
    <property type="project" value="TreeGrafter"/>
</dbReference>
<dbReference type="CDD" id="cd00757">
    <property type="entry name" value="ThiF_MoeB_HesA_family"/>
    <property type="match status" value="1"/>
</dbReference>
<keyword evidence="1" id="KW-1133">Transmembrane helix</keyword>
<proteinExistence type="predicted"/>
<reference evidence="3 4" key="1">
    <citation type="journal article" date="2018" name="Int J Genomics">
        <title>Comparative Genomics Analysis of Plasmid pPV989-94 from a Clinical Isolate of Pantoea vagans PV989.</title>
        <authorList>
            <person name="Xu L."/>
            <person name="Yin M."/>
            <person name="Zhu T."/>
            <person name="Lu J."/>
            <person name="Bao Q."/>
        </authorList>
    </citation>
    <scope>NUCLEOTIDE SEQUENCE [LARGE SCALE GENOMIC DNA]</scope>
    <source>
        <strain evidence="3 4">PV989</strain>
    </source>
</reference>
<sequence length="322" mass="34526">MDRYQRQTMLPEIGEAGQQRLSRARVLVVGAGGLSATLLPLLAGAGVGFIRLYDGDRVELHNLHRQTLFGIGDVGQPKAICAQRALAQRNPDCYVEAHPRMLSASQLPQALEGIDLVVDAADNFAITYQLSDACSPRDLPLICASVLGRKGYVGGFCGGAPGYRALFPQLPMASGNCNTAGVMGPAVATLGAMQAQMVLSVLLKLTPSPLGCMIHCDFVDWHVRQFRFDDAPESDAPDIPFIDKPMLSEDDCIVELRSPEEAPVSVAERVLRILPQQIAAWQPPSDRRVVLVCASGMRAAQAAENLAARGITRLALMAANTL</sequence>
<dbReference type="PANTHER" id="PTHR43267:SF1">
    <property type="entry name" value="TRNA THREONYLCARBAMOYLADENOSINE DEHYDRATASE"/>
    <property type="match status" value="1"/>
</dbReference>
<name>A0AAN1NUW7_9GAMM</name>
<dbReference type="GO" id="GO:0061503">
    <property type="term" value="F:tRNA threonylcarbamoyladenosine dehydratase"/>
    <property type="evidence" value="ECO:0007669"/>
    <property type="project" value="TreeGrafter"/>
</dbReference>
<dbReference type="RefSeq" id="WP_107320416.1">
    <property type="nucleotide sequence ID" value="NZ_CP028350.1"/>
</dbReference>
<evidence type="ECO:0000259" key="2">
    <source>
        <dbReference type="PROSITE" id="PS50206"/>
    </source>
</evidence>
<geneLocation type="plasmid" evidence="4">
    <name>ppv989-508</name>
</geneLocation>
<dbReference type="GO" id="GO:0008641">
    <property type="term" value="F:ubiquitin-like modifier activating enzyme activity"/>
    <property type="evidence" value="ECO:0007669"/>
    <property type="project" value="InterPro"/>
</dbReference>
<dbReference type="Gene3D" id="3.40.250.10">
    <property type="entry name" value="Rhodanese-like domain"/>
    <property type="match status" value="1"/>
</dbReference>
<dbReference type="PANTHER" id="PTHR43267">
    <property type="entry name" value="TRNA THREONYLCARBAMOYLADENOSINE DEHYDRATASE"/>
    <property type="match status" value="1"/>
</dbReference>
<gene>
    <name evidence="3" type="ORF">C9381_21030</name>
</gene>
<dbReference type="SUPFAM" id="SSF69572">
    <property type="entry name" value="Activating enzymes of the ubiquitin-like proteins"/>
    <property type="match status" value="1"/>
</dbReference>
<dbReference type="InterPro" id="IPR045886">
    <property type="entry name" value="ThiF/MoeB/HesA"/>
</dbReference>
<protein>
    <submittedName>
        <fullName evidence="3">Thiamine biosynthesis protein ThiF</fullName>
    </submittedName>
</protein>
<evidence type="ECO:0000256" key="1">
    <source>
        <dbReference type="SAM" id="Phobius"/>
    </source>
</evidence>
<feature type="domain" description="Rhodanese" evidence="2">
    <location>
        <begin position="247"/>
        <end position="320"/>
    </location>
</feature>
<dbReference type="InterPro" id="IPR000594">
    <property type="entry name" value="ThiF_NAD_FAD-bd"/>
</dbReference>
<evidence type="ECO:0000313" key="4">
    <source>
        <dbReference type="Proteomes" id="UP000241538"/>
    </source>
</evidence>
<dbReference type="InterPro" id="IPR035985">
    <property type="entry name" value="Ubiquitin-activating_enz"/>
</dbReference>
<dbReference type="Gene3D" id="3.40.50.720">
    <property type="entry name" value="NAD(P)-binding Rossmann-like Domain"/>
    <property type="match status" value="1"/>
</dbReference>
<dbReference type="AlphaFoldDB" id="A0AAN1NUW7"/>
<keyword evidence="1" id="KW-0472">Membrane</keyword>
<dbReference type="InterPro" id="IPR036873">
    <property type="entry name" value="Rhodanese-like_dom_sf"/>
</dbReference>